<organism evidence="2">
    <name type="scientific">viral metagenome</name>
    <dbReference type="NCBI Taxonomy" id="1070528"/>
    <lineage>
        <taxon>unclassified sequences</taxon>
        <taxon>metagenomes</taxon>
        <taxon>organismal metagenomes</taxon>
    </lineage>
</organism>
<evidence type="ECO:0000313" key="2">
    <source>
        <dbReference type="EMBL" id="QHS93762.1"/>
    </source>
</evidence>
<feature type="compositionally biased region" description="Basic and acidic residues" evidence="1">
    <location>
        <begin position="56"/>
        <end position="96"/>
    </location>
</feature>
<reference evidence="2" key="1">
    <citation type="journal article" date="2020" name="Nature">
        <title>Giant virus diversity and host interactions through global metagenomics.</title>
        <authorList>
            <person name="Schulz F."/>
            <person name="Roux S."/>
            <person name="Paez-Espino D."/>
            <person name="Jungbluth S."/>
            <person name="Walsh D.A."/>
            <person name="Denef V.J."/>
            <person name="McMahon K.D."/>
            <person name="Konstantinidis K.T."/>
            <person name="Eloe-Fadrosh E.A."/>
            <person name="Kyrpides N.C."/>
            <person name="Woyke T."/>
        </authorList>
    </citation>
    <scope>NUCLEOTIDE SEQUENCE</scope>
    <source>
        <strain evidence="2">GVMAG-M-3300018080-19</strain>
    </source>
</reference>
<dbReference type="EMBL" id="MN739209">
    <property type="protein sequence ID" value="QHS93762.1"/>
    <property type="molecule type" value="Genomic_DNA"/>
</dbReference>
<feature type="region of interest" description="Disordered" evidence="1">
    <location>
        <begin position="51"/>
        <end position="113"/>
    </location>
</feature>
<protein>
    <submittedName>
        <fullName evidence="2">Uncharacterized protein</fullName>
    </submittedName>
</protein>
<sequence>MSIVIPAGEPPHVCLCPGCREPVAYNQRKKGWDDICIDHRDMHRCRLAVAYKKRDKRTEKKKQREAERLRRRKEEYEKRQNEHQRRQKLKELSRQREKQRRQRQPKSQGFFWRAYEQERQRKMMRFSKDALH</sequence>
<accession>A0A6C0BP51</accession>
<proteinExistence type="predicted"/>
<name>A0A6C0BP51_9ZZZZ</name>
<dbReference type="AlphaFoldDB" id="A0A6C0BP51"/>
<evidence type="ECO:0000256" key="1">
    <source>
        <dbReference type="SAM" id="MobiDB-lite"/>
    </source>
</evidence>